<dbReference type="SUPFAM" id="SSF51735">
    <property type="entry name" value="NAD(P)-binding Rossmann-fold domains"/>
    <property type="match status" value="1"/>
</dbReference>
<dbReference type="AlphaFoldDB" id="A0A2W2FV32"/>
<dbReference type="PANTHER" id="PTHR43477:SF1">
    <property type="entry name" value="DIHYDROANTICAPSIN 7-DEHYDROGENASE"/>
    <property type="match status" value="1"/>
</dbReference>
<dbReference type="Gene3D" id="3.40.50.720">
    <property type="entry name" value="NAD(P)-binding Rossmann-like Domain"/>
    <property type="match status" value="1"/>
</dbReference>
<dbReference type="InterPro" id="IPR051122">
    <property type="entry name" value="SDR_DHRS6-like"/>
</dbReference>
<dbReference type="PRINTS" id="PR00081">
    <property type="entry name" value="GDHRDH"/>
</dbReference>
<dbReference type="GO" id="GO:0016491">
    <property type="term" value="F:oxidoreductase activity"/>
    <property type="evidence" value="ECO:0007669"/>
    <property type="project" value="UniProtKB-KW"/>
</dbReference>
<gene>
    <name evidence="4" type="ORF">C1I98_23540</name>
</gene>
<dbReference type="InterPro" id="IPR020904">
    <property type="entry name" value="Sc_DH/Rdtase_CS"/>
</dbReference>
<dbReference type="InterPro" id="IPR002347">
    <property type="entry name" value="SDR_fam"/>
</dbReference>
<dbReference type="InterPro" id="IPR036291">
    <property type="entry name" value="NAD(P)-bd_dom_sf"/>
</dbReference>
<protein>
    <submittedName>
        <fullName evidence="4">Short-chain dehydrogenase</fullName>
    </submittedName>
</protein>
<organism evidence="4 5">
    <name type="scientific">Spongiactinospora gelatinilytica</name>
    <dbReference type="NCBI Taxonomy" id="2666298"/>
    <lineage>
        <taxon>Bacteria</taxon>
        <taxon>Bacillati</taxon>
        <taxon>Actinomycetota</taxon>
        <taxon>Actinomycetes</taxon>
        <taxon>Streptosporangiales</taxon>
        <taxon>Streptosporangiaceae</taxon>
        <taxon>Spongiactinospora</taxon>
    </lineage>
</organism>
<evidence type="ECO:0000256" key="2">
    <source>
        <dbReference type="ARBA" id="ARBA00023002"/>
    </source>
</evidence>
<feature type="region of interest" description="Disordered" evidence="3">
    <location>
        <begin position="63"/>
        <end position="84"/>
    </location>
</feature>
<comment type="caution">
    <text evidence="4">The sequence shown here is derived from an EMBL/GenBank/DDBJ whole genome shotgun (WGS) entry which is preliminary data.</text>
</comment>
<dbReference type="EMBL" id="POUA01000205">
    <property type="protein sequence ID" value="PZG39633.1"/>
    <property type="molecule type" value="Genomic_DNA"/>
</dbReference>
<accession>A0A2W2FV32</accession>
<dbReference type="Pfam" id="PF00106">
    <property type="entry name" value="adh_short"/>
    <property type="match status" value="1"/>
</dbReference>
<evidence type="ECO:0000313" key="4">
    <source>
        <dbReference type="EMBL" id="PZG39633.1"/>
    </source>
</evidence>
<keyword evidence="5" id="KW-1185">Reference proteome</keyword>
<keyword evidence="2" id="KW-0560">Oxidoreductase</keyword>
<comment type="similarity">
    <text evidence="1">Belongs to the short-chain dehydrogenases/reductases (SDR) family.</text>
</comment>
<evidence type="ECO:0000313" key="5">
    <source>
        <dbReference type="Proteomes" id="UP000248544"/>
    </source>
</evidence>
<evidence type="ECO:0000256" key="3">
    <source>
        <dbReference type="SAM" id="MobiDB-lite"/>
    </source>
</evidence>
<dbReference type="PROSITE" id="PS00061">
    <property type="entry name" value="ADH_SHORT"/>
    <property type="match status" value="1"/>
</dbReference>
<evidence type="ECO:0000256" key="1">
    <source>
        <dbReference type="ARBA" id="ARBA00006484"/>
    </source>
</evidence>
<sequence>MTAAVCSSGATISSDPAATRLKVVGSSSTKAPWSLVGRRRPCPPAVLSQGRYPRVPARVVRPAADGRSAARRKTGGPVRGGPRRTVSSVASSIARGERLLSAKVIVVTGAGGPAGQAVVRRLAAEGDTVLAVDVHHHPDIEGVERHAVDLLQPHAVGDLARDVAARYGRADGVVHLVGGWRGAKSFAETSLADWELLHGLLIRTLQHVSLAFDPLLRKSGDGRFVIVSAEVARSPTQGSAAYAAAKAAAEAWTLAMADGYAGTRAAATILVVNALVHDAMRAENPGATFPGHTDVNDLAEIVAGLWEAPAVEINGRRLDLSK</sequence>
<name>A0A2W2FV32_9ACTN</name>
<dbReference type="PANTHER" id="PTHR43477">
    <property type="entry name" value="DIHYDROANTICAPSIN 7-DEHYDROGENASE"/>
    <property type="match status" value="1"/>
</dbReference>
<reference evidence="4 5" key="1">
    <citation type="submission" date="2018-01" db="EMBL/GenBank/DDBJ databases">
        <title>Draft genome sequence of Sphaerisporangium sp. 7K107.</title>
        <authorList>
            <person name="Sahin N."/>
            <person name="Saygin H."/>
            <person name="Ay H."/>
        </authorList>
    </citation>
    <scope>NUCLEOTIDE SEQUENCE [LARGE SCALE GENOMIC DNA]</scope>
    <source>
        <strain evidence="4 5">7K107</strain>
    </source>
</reference>
<dbReference type="Proteomes" id="UP000248544">
    <property type="component" value="Unassembled WGS sequence"/>
</dbReference>
<proteinExistence type="inferred from homology"/>